<dbReference type="PROSITE" id="PS50966">
    <property type="entry name" value="ZF_SWIM"/>
    <property type="match status" value="1"/>
</dbReference>
<accession>A0AA39F9Y8</accession>
<reference evidence="3" key="2">
    <citation type="submission" date="2023-03" db="EMBL/GenBank/DDBJ databases">
        <authorList>
            <person name="Inwood S.N."/>
            <person name="Skelly J.G."/>
            <person name="Guhlin J."/>
            <person name="Harrop T.W.R."/>
            <person name="Goldson S.G."/>
            <person name="Dearden P.K."/>
        </authorList>
    </citation>
    <scope>NUCLEOTIDE SEQUENCE</scope>
    <source>
        <strain evidence="3">Irish</strain>
        <tissue evidence="3">Whole body</tissue>
    </source>
</reference>
<feature type="domain" description="SWIM-type" evidence="2">
    <location>
        <begin position="67"/>
        <end position="103"/>
    </location>
</feature>
<evidence type="ECO:0000259" key="2">
    <source>
        <dbReference type="PROSITE" id="PS50966"/>
    </source>
</evidence>
<evidence type="ECO:0000313" key="4">
    <source>
        <dbReference type="Proteomes" id="UP001168990"/>
    </source>
</evidence>
<keyword evidence="1" id="KW-0863">Zinc-finger</keyword>
<dbReference type="GO" id="GO:0008270">
    <property type="term" value="F:zinc ion binding"/>
    <property type="evidence" value="ECO:0007669"/>
    <property type="project" value="UniProtKB-KW"/>
</dbReference>
<comment type="caution">
    <text evidence="3">The sequence shown here is derived from an EMBL/GenBank/DDBJ whole genome shotgun (WGS) entry which is preliminary data.</text>
</comment>
<keyword evidence="1" id="KW-0862">Zinc</keyword>
<sequence>MYISEQEICRWGQTNHSKRNYIEGKKIASAGHIVKCGKQSETNNNDEVRFVAFCMQTSHLKNKPHEINCSLSCDGKILTMVCTCKAGFGEKCKHISGTLFHCTLIDLNTLLMLTRTNAKCSWKQDHKRVLKTYIPRPIEEHSCFRKKKGN</sequence>
<dbReference type="Proteomes" id="UP001168990">
    <property type="component" value="Unassembled WGS sequence"/>
</dbReference>
<keyword evidence="4" id="KW-1185">Reference proteome</keyword>
<name>A0AA39F9Y8_9HYME</name>
<evidence type="ECO:0000313" key="3">
    <source>
        <dbReference type="EMBL" id="KAK0165677.1"/>
    </source>
</evidence>
<keyword evidence="1" id="KW-0479">Metal-binding</keyword>
<reference evidence="3" key="1">
    <citation type="journal article" date="2023" name="bioRxiv">
        <title>Scaffold-level genome assemblies of two parasitoid biocontrol wasps reveal the parthenogenesis mechanism and an associated novel virus.</title>
        <authorList>
            <person name="Inwood S."/>
            <person name="Skelly J."/>
            <person name="Guhlin J."/>
            <person name="Harrop T."/>
            <person name="Goldson S."/>
            <person name="Dearden P."/>
        </authorList>
    </citation>
    <scope>NUCLEOTIDE SEQUENCE</scope>
    <source>
        <strain evidence="3">Irish</strain>
        <tissue evidence="3">Whole body</tissue>
    </source>
</reference>
<dbReference type="AlphaFoldDB" id="A0AA39F9Y8"/>
<protein>
    <recommendedName>
        <fullName evidence="2">SWIM-type domain-containing protein</fullName>
    </recommendedName>
</protein>
<proteinExistence type="predicted"/>
<gene>
    <name evidence="3" type="ORF">PV328_004178</name>
</gene>
<evidence type="ECO:0000256" key="1">
    <source>
        <dbReference type="PROSITE-ProRule" id="PRU00325"/>
    </source>
</evidence>
<organism evidence="3 4">
    <name type="scientific">Microctonus aethiopoides</name>
    <dbReference type="NCBI Taxonomy" id="144406"/>
    <lineage>
        <taxon>Eukaryota</taxon>
        <taxon>Metazoa</taxon>
        <taxon>Ecdysozoa</taxon>
        <taxon>Arthropoda</taxon>
        <taxon>Hexapoda</taxon>
        <taxon>Insecta</taxon>
        <taxon>Pterygota</taxon>
        <taxon>Neoptera</taxon>
        <taxon>Endopterygota</taxon>
        <taxon>Hymenoptera</taxon>
        <taxon>Apocrita</taxon>
        <taxon>Ichneumonoidea</taxon>
        <taxon>Braconidae</taxon>
        <taxon>Euphorinae</taxon>
        <taxon>Microctonus</taxon>
    </lineage>
</organism>
<dbReference type="EMBL" id="JAQQBS010001422">
    <property type="protein sequence ID" value="KAK0165677.1"/>
    <property type="molecule type" value="Genomic_DNA"/>
</dbReference>
<dbReference type="InterPro" id="IPR007527">
    <property type="entry name" value="Znf_SWIM"/>
</dbReference>